<keyword evidence="3" id="KW-1185">Reference proteome</keyword>
<feature type="transmembrane region" description="Helical" evidence="1">
    <location>
        <begin position="112"/>
        <end position="131"/>
    </location>
</feature>
<name>G4Z9E2_PHYSP</name>
<keyword evidence="1" id="KW-1133">Transmembrane helix</keyword>
<gene>
    <name evidence="2" type="ORF">PHYSODRAFT_299488</name>
</gene>
<evidence type="ECO:0000256" key="1">
    <source>
        <dbReference type="SAM" id="Phobius"/>
    </source>
</evidence>
<keyword evidence="1" id="KW-0812">Transmembrane</keyword>
<dbReference type="AlphaFoldDB" id="G4Z9E2"/>
<evidence type="ECO:0000313" key="2">
    <source>
        <dbReference type="EMBL" id="EGZ21943.1"/>
    </source>
</evidence>
<evidence type="ECO:0000313" key="3">
    <source>
        <dbReference type="Proteomes" id="UP000002640"/>
    </source>
</evidence>
<organism evidence="2 3">
    <name type="scientific">Phytophthora sojae (strain P6497)</name>
    <name type="common">Soybean stem and root rot agent</name>
    <name type="synonym">Phytophthora megasperma f. sp. glycines</name>
    <dbReference type="NCBI Taxonomy" id="1094619"/>
    <lineage>
        <taxon>Eukaryota</taxon>
        <taxon>Sar</taxon>
        <taxon>Stramenopiles</taxon>
        <taxon>Oomycota</taxon>
        <taxon>Peronosporomycetes</taxon>
        <taxon>Peronosporales</taxon>
        <taxon>Peronosporaceae</taxon>
        <taxon>Phytophthora</taxon>
    </lineage>
</organism>
<reference evidence="2 3" key="1">
    <citation type="journal article" date="2006" name="Science">
        <title>Phytophthora genome sequences uncover evolutionary origins and mechanisms of pathogenesis.</title>
        <authorList>
            <person name="Tyler B.M."/>
            <person name="Tripathy S."/>
            <person name="Zhang X."/>
            <person name="Dehal P."/>
            <person name="Jiang R.H."/>
            <person name="Aerts A."/>
            <person name="Arredondo F.D."/>
            <person name="Baxter L."/>
            <person name="Bensasson D."/>
            <person name="Beynon J.L."/>
            <person name="Chapman J."/>
            <person name="Damasceno C.M."/>
            <person name="Dorrance A.E."/>
            <person name="Dou D."/>
            <person name="Dickerman A.W."/>
            <person name="Dubchak I.L."/>
            <person name="Garbelotto M."/>
            <person name="Gijzen M."/>
            <person name="Gordon S.G."/>
            <person name="Govers F."/>
            <person name="Grunwald N.J."/>
            <person name="Huang W."/>
            <person name="Ivors K.L."/>
            <person name="Jones R.W."/>
            <person name="Kamoun S."/>
            <person name="Krampis K."/>
            <person name="Lamour K.H."/>
            <person name="Lee M.K."/>
            <person name="McDonald W.H."/>
            <person name="Medina M."/>
            <person name="Meijer H.J."/>
            <person name="Nordberg E.K."/>
            <person name="Maclean D.J."/>
            <person name="Ospina-Giraldo M.D."/>
            <person name="Morris P.F."/>
            <person name="Phuntumart V."/>
            <person name="Putnam N.H."/>
            <person name="Rash S."/>
            <person name="Rose J.K."/>
            <person name="Sakihama Y."/>
            <person name="Salamov A.A."/>
            <person name="Savidor A."/>
            <person name="Scheuring C.F."/>
            <person name="Smith B.M."/>
            <person name="Sobral B.W."/>
            <person name="Terry A."/>
            <person name="Torto-Alalibo T.A."/>
            <person name="Win J."/>
            <person name="Xu Z."/>
            <person name="Zhang H."/>
            <person name="Grigoriev I.V."/>
            <person name="Rokhsar D.S."/>
            <person name="Boore J.L."/>
        </authorList>
    </citation>
    <scope>NUCLEOTIDE SEQUENCE [LARGE SCALE GENOMIC DNA]</scope>
    <source>
        <strain evidence="2 3">P6497</strain>
    </source>
</reference>
<keyword evidence="1" id="KW-0472">Membrane</keyword>
<sequence length="143" mass="15573">MTVYQSSSSLHLAVSHSEFYCGPVIQELLRVTGMRLAFFLVLIVATLIVICEGFTSAEQPTELTAVATKLRGKHRPSDAADEERWVAHFWHKPSENSAPYVDVKRETTPLKYNTLFSVLAAGLVAGLAVAVPKIAKLISGSSD</sequence>
<feature type="transmembrane region" description="Helical" evidence="1">
    <location>
        <begin position="36"/>
        <end position="55"/>
    </location>
</feature>
<dbReference type="RefSeq" id="XP_009524660.1">
    <property type="nucleotide sequence ID" value="XM_009526365.1"/>
</dbReference>
<proteinExistence type="predicted"/>
<dbReference type="EMBL" id="JH159153">
    <property type="protein sequence ID" value="EGZ21943.1"/>
    <property type="molecule type" value="Genomic_DNA"/>
</dbReference>
<dbReference type="InParanoid" id="G4Z9E2"/>
<dbReference type="KEGG" id="psoj:PHYSODRAFT_299488"/>
<accession>G4Z9E2</accession>
<dbReference type="Proteomes" id="UP000002640">
    <property type="component" value="Unassembled WGS sequence"/>
</dbReference>
<dbReference type="GeneID" id="20641749"/>
<protein>
    <submittedName>
        <fullName evidence="2">Uncharacterized protein</fullName>
    </submittedName>
</protein>